<organism evidence="1 2">
    <name type="scientific">Desulfoluna spongiiphila</name>
    <dbReference type="NCBI Taxonomy" id="419481"/>
    <lineage>
        <taxon>Bacteria</taxon>
        <taxon>Pseudomonadati</taxon>
        <taxon>Thermodesulfobacteriota</taxon>
        <taxon>Desulfobacteria</taxon>
        <taxon>Desulfobacterales</taxon>
        <taxon>Desulfolunaceae</taxon>
        <taxon>Desulfoluna</taxon>
    </lineage>
</organism>
<accession>A0A1G5G4R3</accession>
<dbReference type="AlphaFoldDB" id="A0A1G5G4R3"/>
<dbReference type="Proteomes" id="UP000198870">
    <property type="component" value="Unassembled WGS sequence"/>
</dbReference>
<keyword evidence="2" id="KW-1185">Reference proteome</keyword>
<evidence type="ECO:0000313" key="2">
    <source>
        <dbReference type="Proteomes" id="UP000198870"/>
    </source>
</evidence>
<evidence type="ECO:0000313" key="1">
    <source>
        <dbReference type="EMBL" id="SCY46341.1"/>
    </source>
</evidence>
<dbReference type="EMBL" id="FMUX01000009">
    <property type="protein sequence ID" value="SCY46341.1"/>
    <property type="molecule type" value="Genomic_DNA"/>
</dbReference>
<dbReference type="RefSeq" id="WP_092211269.1">
    <property type="nucleotide sequence ID" value="NZ_FMUX01000009.1"/>
</dbReference>
<protein>
    <submittedName>
        <fullName evidence="1">Uncharacterized protein</fullName>
    </submittedName>
</protein>
<proteinExistence type="predicted"/>
<name>A0A1G5G4R3_9BACT</name>
<gene>
    <name evidence="1" type="ORF">SAMN05216233_109209</name>
</gene>
<reference evidence="1 2" key="1">
    <citation type="submission" date="2016-10" db="EMBL/GenBank/DDBJ databases">
        <authorList>
            <person name="de Groot N.N."/>
        </authorList>
    </citation>
    <scope>NUCLEOTIDE SEQUENCE [LARGE SCALE GENOMIC DNA]</scope>
    <source>
        <strain evidence="1 2">AA1</strain>
    </source>
</reference>
<sequence>MCKQITFTEGTVEDIRGTLERGAHVISYLMGVLDRGETLRPEDMDWLRQKWEADIAEGINRLETEGHYV</sequence>
<dbReference type="STRING" id="419481.SAMN05216233_109209"/>